<sequence>MTDLRLTKRYAALLMAGGLVAGCGTSSPTKIDYKSDQKSKEVSLAVPPNMIDETADQRSLPPQGGQTSLSTLQHVQSSAPPETAVVPPVTGMHIQRDGTESWLVIDSEAPDQVWPQVRRFWQEQGFLLVVDDRKKSVMETDWNETHPAINDGLIRNTLSKAMGNSYVTSERNKYRTRLEPAPDGGTYVFVSQKGLREQLTGANNDSSTWVAKPNDPALEAEYLKRLMASLIQAQARAQASGTTSGGAMQNVALSPAGAQTAPGLSAGAASAGAASAGAASAGANAAAAAVAAQNVTLAAQAPAPATTGTDSSSTDTFAQVSASELMLGEPYDRAWLRVGLALDRSNFTVDDRDRTRGLYFVRYVDPKDMSSAEQGFWSQIFHGRKEKVAKQYLVNVRAITPNQTRVAVVDDKGAIDSSSQAKQIMSLMVDQLH</sequence>
<reference evidence="3 4" key="1">
    <citation type="submission" date="2020-04" db="EMBL/GenBank/DDBJ databases">
        <authorList>
            <person name="De Canck E."/>
        </authorList>
    </citation>
    <scope>NUCLEOTIDE SEQUENCE [LARGE SCALE GENOMIC DNA]</scope>
    <source>
        <strain evidence="3 4">LMG 29542</strain>
    </source>
</reference>
<gene>
    <name evidence="3" type="primary">bamC_1</name>
    <name evidence="3" type="ORF">LMG29542_00370</name>
</gene>
<feature type="compositionally biased region" description="Polar residues" evidence="1">
    <location>
        <begin position="64"/>
        <end position="78"/>
    </location>
</feature>
<name>A0A6J5D1F1_9BURK</name>
<accession>A0A6J5D1F1</accession>
<dbReference type="RefSeq" id="WP_175224601.1">
    <property type="nucleotide sequence ID" value="NZ_CADIKH010000002.1"/>
</dbReference>
<feature type="chain" id="PRO_5026792165" evidence="2">
    <location>
        <begin position="22"/>
        <end position="433"/>
    </location>
</feature>
<evidence type="ECO:0000313" key="3">
    <source>
        <dbReference type="EMBL" id="CAB3747257.1"/>
    </source>
</evidence>
<evidence type="ECO:0000313" key="4">
    <source>
        <dbReference type="Proteomes" id="UP000494363"/>
    </source>
</evidence>
<feature type="signal peptide" evidence="2">
    <location>
        <begin position="1"/>
        <end position="21"/>
    </location>
</feature>
<organism evidence="3 4">
    <name type="scientific">Paraburkholderia humisilvae</name>
    <dbReference type="NCBI Taxonomy" id="627669"/>
    <lineage>
        <taxon>Bacteria</taxon>
        <taxon>Pseudomonadati</taxon>
        <taxon>Pseudomonadota</taxon>
        <taxon>Betaproteobacteria</taxon>
        <taxon>Burkholderiales</taxon>
        <taxon>Burkholderiaceae</taxon>
        <taxon>Paraburkholderia</taxon>
    </lineage>
</organism>
<protein>
    <submittedName>
        <fullName evidence="3">Outer membrane protein assembly factor BamC</fullName>
    </submittedName>
</protein>
<keyword evidence="4" id="KW-1185">Reference proteome</keyword>
<evidence type="ECO:0000256" key="1">
    <source>
        <dbReference type="SAM" id="MobiDB-lite"/>
    </source>
</evidence>
<dbReference type="Gene3D" id="3.30.310.170">
    <property type="entry name" value="Outer membrane protein assembly factor BamC"/>
    <property type="match status" value="1"/>
</dbReference>
<dbReference type="InterPro" id="IPR042268">
    <property type="entry name" value="BamC_C"/>
</dbReference>
<proteinExistence type="predicted"/>
<dbReference type="PROSITE" id="PS51257">
    <property type="entry name" value="PROKAR_LIPOPROTEIN"/>
    <property type="match status" value="1"/>
</dbReference>
<feature type="region of interest" description="Disordered" evidence="1">
    <location>
        <begin position="54"/>
        <end position="85"/>
    </location>
</feature>
<evidence type="ECO:0000256" key="2">
    <source>
        <dbReference type="SAM" id="SignalP"/>
    </source>
</evidence>
<dbReference type="AlphaFoldDB" id="A0A6J5D1F1"/>
<dbReference type="EMBL" id="CADIKH010000002">
    <property type="protein sequence ID" value="CAB3747257.1"/>
    <property type="molecule type" value="Genomic_DNA"/>
</dbReference>
<dbReference type="Proteomes" id="UP000494363">
    <property type="component" value="Unassembled WGS sequence"/>
</dbReference>
<keyword evidence="2" id="KW-0732">Signal</keyword>
<dbReference type="InterPro" id="IPR010653">
    <property type="entry name" value="NlpB/DapX"/>
</dbReference>
<dbReference type="Pfam" id="PF06804">
    <property type="entry name" value="Lipoprotein_18"/>
    <property type="match status" value="2"/>
</dbReference>